<protein>
    <submittedName>
        <fullName evidence="2">Helix-turn-helix transcriptional regulator</fullName>
    </submittedName>
</protein>
<sequence>MAKKKQIDREMGLFFKKARTDQKLTYEEAAEISGISSRYLKAIENSGNVPSFEKIKQLVCALNVSPVPLFYKDNHTENLDYQRLQLYLAKCSDDQITTILAIVEAYLRTNKNPT</sequence>
<feature type="domain" description="HTH cro/C1-type" evidence="1">
    <location>
        <begin position="15"/>
        <end position="69"/>
    </location>
</feature>
<dbReference type="CDD" id="cd00093">
    <property type="entry name" value="HTH_XRE"/>
    <property type="match status" value="1"/>
</dbReference>
<name>A0ABV1APM8_9FIRM</name>
<dbReference type="SMART" id="SM00530">
    <property type="entry name" value="HTH_XRE"/>
    <property type="match status" value="1"/>
</dbReference>
<evidence type="ECO:0000259" key="1">
    <source>
        <dbReference type="PROSITE" id="PS50943"/>
    </source>
</evidence>
<dbReference type="SUPFAM" id="SSF47413">
    <property type="entry name" value="lambda repressor-like DNA-binding domains"/>
    <property type="match status" value="1"/>
</dbReference>
<evidence type="ECO:0000313" key="3">
    <source>
        <dbReference type="Proteomes" id="UP001446032"/>
    </source>
</evidence>
<dbReference type="InterPro" id="IPR001387">
    <property type="entry name" value="Cro/C1-type_HTH"/>
</dbReference>
<dbReference type="RefSeq" id="WP_173721361.1">
    <property type="nucleotide sequence ID" value="NZ_JBBMEI010000072.1"/>
</dbReference>
<accession>A0ABV1APM8</accession>
<keyword evidence="3" id="KW-1185">Reference proteome</keyword>
<evidence type="ECO:0000313" key="2">
    <source>
        <dbReference type="EMBL" id="MEQ2359782.1"/>
    </source>
</evidence>
<organism evidence="2 3">
    <name type="scientific">Blautia intestinihominis</name>
    <dbReference type="NCBI Taxonomy" id="3133152"/>
    <lineage>
        <taxon>Bacteria</taxon>
        <taxon>Bacillati</taxon>
        <taxon>Bacillota</taxon>
        <taxon>Clostridia</taxon>
        <taxon>Lachnospirales</taxon>
        <taxon>Lachnospiraceae</taxon>
        <taxon>Blautia</taxon>
    </lineage>
</organism>
<dbReference type="Pfam" id="PF01381">
    <property type="entry name" value="HTH_3"/>
    <property type="match status" value="1"/>
</dbReference>
<comment type="caution">
    <text evidence="2">The sequence shown here is derived from an EMBL/GenBank/DDBJ whole genome shotgun (WGS) entry which is preliminary data.</text>
</comment>
<dbReference type="InterPro" id="IPR010982">
    <property type="entry name" value="Lambda_DNA-bd_dom_sf"/>
</dbReference>
<dbReference type="PROSITE" id="PS50943">
    <property type="entry name" value="HTH_CROC1"/>
    <property type="match status" value="1"/>
</dbReference>
<reference evidence="2 3" key="1">
    <citation type="submission" date="2024-03" db="EMBL/GenBank/DDBJ databases">
        <title>Human intestinal bacterial collection.</title>
        <authorList>
            <person name="Pauvert C."/>
            <person name="Hitch T.C.A."/>
            <person name="Clavel T."/>
        </authorList>
    </citation>
    <scope>NUCLEOTIDE SEQUENCE [LARGE SCALE GENOMIC DNA]</scope>
    <source>
        <strain evidence="2 3">CLA-AA-H95</strain>
    </source>
</reference>
<dbReference type="Gene3D" id="1.10.260.40">
    <property type="entry name" value="lambda repressor-like DNA-binding domains"/>
    <property type="match status" value="1"/>
</dbReference>
<dbReference type="EMBL" id="JBBMEI010000072">
    <property type="protein sequence ID" value="MEQ2359782.1"/>
    <property type="molecule type" value="Genomic_DNA"/>
</dbReference>
<dbReference type="Proteomes" id="UP001446032">
    <property type="component" value="Unassembled WGS sequence"/>
</dbReference>
<gene>
    <name evidence="2" type="ORF">WMO75_15925</name>
</gene>
<proteinExistence type="predicted"/>